<keyword evidence="3" id="KW-1185">Reference proteome</keyword>
<dbReference type="Pfam" id="PF00481">
    <property type="entry name" value="PP2C"/>
    <property type="match status" value="1"/>
</dbReference>
<dbReference type="SUPFAM" id="SSF81606">
    <property type="entry name" value="PP2C-like"/>
    <property type="match status" value="1"/>
</dbReference>
<dbReference type="EMBL" id="BRXZ01000594">
    <property type="protein sequence ID" value="GMH48157.1"/>
    <property type="molecule type" value="Genomic_DNA"/>
</dbReference>
<dbReference type="PROSITE" id="PS51746">
    <property type="entry name" value="PPM_2"/>
    <property type="match status" value="1"/>
</dbReference>
<comment type="caution">
    <text evidence="2">The sequence shown here is derived from an EMBL/GenBank/DDBJ whole genome shotgun (WGS) entry which is preliminary data.</text>
</comment>
<dbReference type="Proteomes" id="UP001165082">
    <property type="component" value="Unassembled WGS sequence"/>
</dbReference>
<dbReference type="PANTHER" id="PTHR47992">
    <property type="entry name" value="PROTEIN PHOSPHATASE"/>
    <property type="match status" value="1"/>
</dbReference>
<name>A0A9W6ZBB0_9STRA</name>
<dbReference type="InterPro" id="IPR015655">
    <property type="entry name" value="PP2C"/>
</dbReference>
<feature type="non-terminal residue" evidence="2">
    <location>
        <position position="311"/>
    </location>
</feature>
<dbReference type="InterPro" id="IPR001932">
    <property type="entry name" value="PPM-type_phosphatase-like_dom"/>
</dbReference>
<evidence type="ECO:0000313" key="2">
    <source>
        <dbReference type="EMBL" id="GMH48157.1"/>
    </source>
</evidence>
<protein>
    <recommendedName>
        <fullName evidence="1">PPM-type phosphatase domain-containing protein</fullName>
    </recommendedName>
</protein>
<dbReference type="GO" id="GO:0004722">
    <property type="term" value="F:protein serine/threonine phosphatase activity"/>
    <property type="evidence" value="ECO:0007669"/>
    <property type="project" value="InterPro"/>
</dbReference>
<evidence type="ECO:0000259" key="1">
    <source>
        <dbReference type="PROSITE" id="PS51746"/>
    </source>
</evidence>
<dbReference type="AlphaFoldDB" id="A0A9W6ZBB0"/>
<dbReference type="Gene3D" id="3.60.40.10">
    <property type="entry name" value="PPM-type phosphatase domain"/>
    <property type="match status" value="1"/>
</dbReference>
<dbReference type="CDD" id="cd00143">
    <property type="entry name" value="PP2Cc"/>
    <property type="match status" value="1"/>
</dbReference>
<feature type="domain" description="PPM-type phosphatase" evidence="1">
    <location>
        <begin position="1"/>
        <end position="311"/>
    </location>
</feature>
<dbReference type="OrthoDB" id="10264738at2759"/>
<gene>
    <name evidence="2" type="ORF">TrRE_jg1553</name>
</gene>
<evidence type="ECO:0000313" key="3">
    <source>
        <dbReference type="Proteomes" id="UP001165082"/>
    </source>
</evidence>
<dbReference type="SMART" id="SM00332">
    <property type="entry name" value="PP2Cc"/>
    <property type="match status" value="1"/>
</dbReference>
<accession>A0A9W6ZBB0</accession>
<dbReference type="InterPro" id="IPR036457">
    <property type="entry name" value="PPM-type-like_dom_sf"/>
</dbReference>
<sequence length="311" mass="34055">MEDEFFVSPSATFCAVFDGHGGSKVSKFLKEKLHKRYVKDLRRGMVAKGEAEGGEVEKVDDEDLKPTKDTAISALSSAFAHTNDEVMKVSRWSHQGSTAVVCLFHEDPLTSKSTIVTANVGDSRAVLSRDGKAVDLTVDHKPNDKRERERIKSLGGKVSWFGYRDKRGRPIPGSGVYRINGNLAVARAIGDKSESPFVSSLAEVLQLPSDPENDQFVVLASDGLWDVMSSQEAVTFVHEMMRGGVGALPQGGQRGQGTGTRPATLKISDWTTHHSDDRVIIRSALSKRKKFMAKFLVEEAMRRGSSDNTCV</sequence>
<proteinExistence type="predicted"/>
<reference evidence="2" key="1">
    <citation type="submission" date="2022-07" db="EMBL/GenBank/DDBJ databases">
        <title>Genome analysis of Parmales, a sister group of diatoms, reveals the evolutionary specialization of diatoms from phago-mixotrophs to photoautotrophs.</title>
        <authorList>
            <person name="Ban H."/>
            <person name="Sato S."/>
            <person name="Yoshikawa S."/>
            <person name="Kazumasa Y."/>
            <person name="Nakamura Y."/>
            <person name="Ichinomiya M."/>
            <person name="Saitoh K."/>
            <person name="Sato N."/>
            <person name="Blanc-Mathieu R."/>
            <person name="Endo H."/>
            <person name="Kuwata A."/>
            <person name="Ogata H."/>
        </authorList>
    </citation>
    <scope>NUCLEOTIDE SEQUENCE</scope>
</reference>
<organism evidence="2 3">
    <name type="scientific">Triparma retinervis</name>
    <dbReference type="NCBI Taxonomy" id="2557542"/>
    <lineage>
        <taxon>Eukaryota</taxon>
        <taxon>Sar</taxon>
        <taxon>Stramenopiles</taxon>
        <taxon>Ochrophyta</taxon>
        <taxon>Bolidophyceae</taxon>
        <taxon>Parmales</taxon>
        <taxon>Triparmaceae</taxon>
        <taxon>Triparma</taxon>
    </lineage>
</organism>